<proteinExistence type="predicted"/>
<reference evidence="3" key="1">
    <citation type="submission" date="2017-05" db="EMBL/GenBank/DDBJ databases">
        <authorList>
            <person name="Varghese N."/>
            <person name="Submissions S."/>
        </authorList>
    </citation>
    <scope>NUCLEOTIDE SEQUENCE</scope>
    <source>
        <strain evidence="3">DSM 45262</strain>
    </source>
</reference>
<sequence length="306" mass="34713">MNKGLTLTMIFQANSLNYGEGMGNISELKKFSRGNGQMYTFASRQSLRYDIVRLGHELFNWNLQTVSNDEGTIQFKKDATIEDSEEMDLFGYMKTVKGKSALTREAVVRVTPAISLEPYKSDMDFLNNMGMAQRIGESNNLANIEQHHSLYTYTVTIDLSKIGEDGPVSLSPDEKSKRVTQLLTILNLLNRRIRGRQENLSPLFIIGGIYAVCNPFFLGRIQLRPEHTGFELDTSLLQDGLEKKFFVHEIKHHTHIGMASGVFNNEEDLSGMLPSKQVHSVQGMFDYLIDKVKSYYLVDEYEGTTN</sequence>
<dbReference type="EMBL" id="FXTU01000002">
    <property type="protein sequence ID" value="SMP09473.1"/>
    <property type="molecule type" value="Genomic_DNA"/>
</dbReference>
<dbReference type="AlphaFoldDB" id="A0AA45WL24"/>
<keyword evidence="4" id="KW-1185">Reference proteome</keyword>
<dbReference type="RefSeq" id="WP_102992777.1">
    <property type="nucleotide sequence ID" value="NZ_FXTU01000002.1"/>
</dbReference>
<accession>A0AA45WL24</accession>
<comment type="caution">
    <text evidence="3">The sequence shown here is derived from an EMBL/GenBank/DDBJ whole genome shotgun (WGS) entry which is preliminary data.</text>
</comment>
<comment type="function">
    <text evidence="2">CRISPR (clustered regularly interspaced short palindromic repeat) is an adaptive immune system that provides protection against mobile genetic elements (viruses, transposable elements and conjugative plasmids). CRISPR clusters contain spacers, sequences complementary to antecedent mobile elements, and target invading nucleic acids. CRISPR clusters are transcribed and processed into CRISPR RNA (crRNA).</text>
</comment>
<keyword evidence="1" id="KW-0051">Antiviral defense</keyword>
<evidence type="ECO:0000256" key="2">
    <source>
        <dbReference type="ARBA" id="ARBA00025626"/>
    </source>
</evidence>
<dbReference type="NCBIfam" id="TIGR01875">
    <property type="entry name" value="cas_MJ0381"/>
    <property type="match status" value="1"/>
</dbReference>
<dbReference type="InterPro" id="IPR010154">
    <property type="entry name" value="CRISPR-assoc_Cas7/Cst2/DevR"/>
</dbReference>
<dbReference type="Pfam" id="PF01905">
    <property type="entry name" value="DevR"/>
    <property type="match status" value="1"/>
</dbReference>
<dbReference type="GO" id="GO:0051607">
    <property type="term" value="P:defense response to virus"/>
    <property type="evidence" value="ECO:0007669"/>
    <property type="project" value="UniProtKB-KW"/>
</dbReference>
<evidence type="ECO:0000313" key="3">
    <source>
        <dbReference type="EMBL" id="SMP09473.1"/>
    </source>
</evidence>
<evidence type="ECO:0000313" key="4">
    <source>
        <dbReference type="Proteomes" id="UP001157946"/>
    </source>
</evidence>
<organism evidence="3 4">
    <name type="scientific">Laceyella tengchongensis</name>
    <dbReference type="NCBI Taxonomy" id="574699"/>
    <lineage>
        <taxon>Bacteria</taxon>
        <taxon>Bacillati</taxon>
        <taxon>Bacillota</taxon>
        <taxon>Bacilli</taxon>
        <taxon>Bacillales</taxon>
        <taxon>Thermoactinomycetaceae</taxon>
        <taxon>Laceyella</taxon>
    </lineage>
</organism>
<evidence type="ECO:0000256" key="1">
    <source>
        <dbReference type="ARBA" id="ARBA00023118"/>
    </source>
</evidence>
<name>A0AA45WL24_9BACL</name>
<dbReference type="NCBIfam" id="TIGR02585">
    <property type="entry name" value="cas_Cst2_DevR"/>
    <property type="match status" value="1"/>
</dbReference>
<gene>
    <name evidence="3" type="ORF">SAMN06265361_10299</name>
</gene>
<protein>
    <submittedName>
        <fullName evidence="3">CRISPR-associated autoregulator, Cst2 family</fullName>
    </submittedName>
</protein>
<dbReference type="Proteomes" id="UP001157946">
    <property type="component" value="Unassembled WGS sequence"/>
</dbReference>
<dbReference type="InterPro" id="IPR013414">
    <property type="entry name" value="Cas7/Cst2/DevR_sub_I-B/Tneap"/>
</dbReference>